<organism evidence="2">
    <name type="scientific">Candidatus Kentrum sp. TC</name>
    <dbReference type="NCBI Taxonomy" id="2126339"/>
    <lineage>
        <taxon>Bacteria</taxon>
        <taxon>Pseudomonadati</taxon>
        <taxon>Pseudomonadota</taxon>
        <taxon>Gammaproteobacteria</taxon>
        <taxon>Candidatus Kentrum</taxon>
    </lineage>
</organism>
<feature type="domain" description="Transposase IS204/IS1001/IS1096/IS1165 DDE" evidence="1">
    <location>
        <begin position="159"/>
        <end position="396"/>
    </location>
</feature>
<dbReference type="AlphaFoldDB" id="A0A450YI77"/>
<evidence type="ECO:0000313" key="2">
    <source>
        <dbReference type="EMBL" id="VFK41262.1"/>
    </source>
</evidence>
<reference evidence="2" key="1">
    <citation type="submission" date="2019-02" db="EMBL/GenBank/DDBJ databases">
        <authorList>
            <person name="Gruber-Vodicka R. H."/>
            <person name="Seah K. B. B."/>
        </authorList>
    </citation>
    <scope>NUCLEOTIDE SEQUENCE</scope>
    <source>
        <strain evidence="2">BECK_BZ125</strain>
    </source>
</reference>
<evidence type="ECO:0000259" key="1">
    <source>
        <dbReference type="Pfam" id="PF01610"/>
    </source>
</evidence>
<dbReference type="PANTHER" id="PTHR33498:SF1">
    <property type="entry name" value="TRANSPOSASE FOR INSERTION SEQUENCE ELEMENT IS1557"/>
    <property type="match status" value="1"/>
</dbReference>
<sequence>MQLKTILNKVQKFKSFVYGQIRWIEDTKGPTIKIELLPRKNSRPLCLICGRPSSGYDTLPVARAFEFIPMWGIRISFYYALRRVNCPRCGVRTEQVPWASGKHRLTKAYAWFLADWAKRLSWKEVSEAFQTTWYHVFHSVEMAVTWGLSHRNLSGVEAIGVDEIQWQRGHRYLTLVYQIDAGCRRLLWIGNDRKMETLQGFFLWFGKERTASLRYICSDMWKPYLKVIAEKAGNAIHILDRFHIMAHMSKAIDKIRAEEVKQLERQGRTPVLTKSRWLLLKRPENLTDKQGTKLQELLRHNLKAVRGYLLKEEFQLFWSYKAPYWAGQFLDGWCTKTMHSNIVPMKRVARMLRQHRTLLLNWFRAKGQFSSGIVEGFNNKAKLTTRKAYGFRTYRAIEIALYHALGDLPVPETTHRFF</sequence>
<gene>
    <name evidence="2" type="ORF">BECKTC1821E_GA0114239_101041</name>
</gene>
<dbReference type="PANTHER" id="PTHR33498">
    <property type="entry name" value="TRANSPOSASE FOR INSERTION SEQUENCE ELEMENT IS1557"/>
    <property type="match status" value="1"/>
</dbReference>
<name>A0A450YI77_9GAMM</name>
<dbReference type="Pfam" id="PF01610">
    <property type="entry name" value="DDE_Tnp_ISL3"/>
    <property type="match status" value="1"/>
</dbReference>
<protein>
    <submittedName>
        <fullName evidence="2">Transposase</fullName>
    </submittedName>
</protein>
<dbReference type="InterPro" id="IPR002560">
    <property type="entry name" value="Transposase_DDE"/>
</dbReference>
<dbReference type="NCBIfam" id="NF033550">
    <property type="entry name" value="transpos_ISL3"/>
    <property type="match status" value="1"/>
</dbReference>
<dbReference type="InterPro" id="IPR047951">
    <property type="entry name" value="Transpos_ISL3"/>
</dbReference>
<proteinExistence type="predicted"/>
<dbReference type="EMBL" id="CAADFT010000010">
    <property type="protein sequence ID" value="VFK41262.1"/>
    <property type="molecule type" value="Genomic_DNA"/>
</dbReference>
<accession>A0A450YI77</accession>